<dbReference type="PANTHER" id="PTHR34488:SF1">
    <property type="entry name" value="SI:CH211-245H14.1-RELATED"/>
    <property type="match status" value="1"/>
</dbReference>
<proteinExistence type="predicted"/>
<reference evidence="2" key="1">
    <citation type="submission" date="2021-02" db="EMBL/GenBank/DDBJ databases">
        <title>Comparative genomics reveals that relaxation of natural selection precedes convergent phenotypic evolution of cavefish.</title>
        <authorList>
            <person name="Peng Z."/>
        </authorList>
    </citation>
    <scope>NUCLEOTIDE SEQUENCE</scope>
    <source>
        <tissue evidence="2">Muscle</tissue>
    </source>
</reference>
<comment type="caution">
    <text evidence="2">The sequence shown here is derived from an EMBL/GenBank/DDBJ whole genome shotgun (WGS) entry which is preliminary data.</text>
</comment>
<evidence type="ECO:0000313" key="2">
    <source>
        <dbReference type="EMBL" id="KAI7812757.1"/>
    </source>
</evidence>
<keyword evidence="1" id="KW-0472">Membrane</keyword>
<dbReference type="Proteomes" id="UP001059041">
    <property type="component" value="Linkage Group LG2"/>
</dbReference>
<keyword evidence="3" id="KW-1185">Reference proteome</keyword>
<gene>
    <name evidence="2" type="ORF">IRJ41_008718</name>
</gene>
<keyword evidence="1" id="KW-1133">Transmembrane helix</keyword>
<evidence type="ECO:0000313" key="3">
    <source>
        <dbReference type="Proteomes" id="UP001059041"/>
    </source>
</evidence>
<feature type="transmembrane region" description="Helical" evidence="1">
    <location>
        <begin position="170"/>
        <end position="192"/>
    </location>
</feature>
<dbReference type="EMBL" id="JAFHDT010000002">
    <property type="protein sequence ID" value="KAI7812757.1"/>
    <property type="molecule type" value="Genomic_DNA"/>
</dbReference>
<evidence type="ECO:0000256" key="1">
    <source>
        <dbReference type="SAM" id="Phobius"/>
    </source>
</evidence>
<accession>A0A9W8CAM3</accession>
<organism evidence="2 3">
    <name type="scientific">Triplophysa rosa</name>
    <name type="common">Cave loach</name>
    <dbReference type="NCBI Taxonomy" id="992332"/>
    <lineage>
        <taxon>Eukaryota</taxon>
        <taxon>Metazoa</taxon>
        <taxon>Chordata</taxon>
        <taxon>Craniata</taxon>
        <taxon>Vertebrata</taxon>
        <taxon>Euteleostomi</taxon>
        <taxon>Actinopterygii</taxon>
        <taxon>Neopterygii</taxon>
        <taxon>Teleostei</taxon>
        <taxon>Ostariophysi</taxon>
        <taxon>Cypriniformes</taxon>
        <taxon>Nemacheilidae</taxon>
        <taxon>Triplophysa</taxon>
    </lineage>
</organism>
<dbReference type="PANTHER" id="PTHR34488">
    <property type="entry name" value="SI:CH211-245H14.1-RELATED"/>
    <property type="match status" value="1"/>
</dbReference>
<sequence>MTETMDSVEKKFKQKLREKRGLKQTSTDKCDAVLDFCPIVSRAGTDISAALDRLNSQVFQVKPVVLVVLHHTFDDEKVVPESNTAVNRDNTLAVDCLFNEDDGLLQCKKNEEAYDRIAKYLKLNNLTSYAYYKDLHSPYPFSSNDATNRDVEKIPLIDSTEDSLYRKCLTYWKCWVAIIVVSLLLVVILSLLKGFNII</sequence>
<keyword evidence="1" id="KW-0812">Transmembrane</keyword>
<protein>
    <submittedName>
        <fullName evidence="2">Uncharacterized protein</fullName>
    </submittedName>
</protein>
<name>A0A9W8CAM3_TRIRA</name>
<dbReference type="AlphaFoldDB" id="A0A9W8CAM3"/>